<keyword evidence="2 5" id="KW-0812">Transmembrane</keyword>
<dbReference type="GO" id="GO:0055064">
    <property type="term" value="P:chloride ion homeostasis"/>
    <property type="evidence" value="ECO:0007669"/>
    <property type="project" value="TreeGrafter"/>
</dbReference>
<protein>
    <recommendedName>
        <fullName evidence="8">Amino acid permease/ SLC12A domain-containing protein</fullName>
    </recommendedName>
</protein>
<name>A0A8T0DLC2_9TREM</name>
<comment type="caution">
    <text evidence="6">The sequence shown here is derived from an EMBL/GenBank/DDBJ whole genome shotgun (WGS) entry which is preliminary data.</text>
</comment>
<dbReference type="GO" id="GO:0006884">
    <property type="term" value="P:cell volume homeostasis"/>
    <property type="evidence" value="ECO:0007669"/>
    <property type="project" value="TreeGrafter"/>
</dbReference>
<evidence type="ECO:0000256" key="4">
    <source>
        <dbReference type="ARBA" id="ARBA00023136"/>
    </source>
</evidence>
<feature type="transmembrane region" description="Helical" evidence="5">
    <location>
        <begin position="61"/>
        <end position="81"/>
    </location>
</feature>
<evidence type="ECO:0000256" key="1">
    <source>
        <dbReference type="ARBA" id="ARBA00004141"/>
    </source>
</evidence>
<evidence type="ECO:0008006" key="8">
    <source>
        <dbReference type="Google" id="ProtNLM"/>
    </source>
</evidence>
<evidence type="ECO:0000313" key="6">
    <source>
        <dbReference type="EMBL" id="KAF8568715.1"/>
    </source>
</evidence>
<keyword evidence="4 5" id="KW-0472">Membrane</keyword>
<sequence length="104" mass="11245">MSSSIVDEVVVTDESKKPMKSRRSLGMFGGVFCSVTLSQFSSVIFLRLGFVVGHSGLLECFVQFFLAYIILLLTVLSICAISTNGAIEGGGVYCILLQYLCCIC</sequence>
<dbReference type="AlphaFoldDB" id="A0A8T0DLC2"/>
<reference evidence="6 7" key="1">
    <citation type="submission" date="2019-07" db="EMBL/GenBank/DDBJ databases">
        <title>Annotation for the trematode Paragonimus westermani.</title>
        <authorList>
            <person name="Choi Y.-J."/>
        </authorList>
    </citation>
    <scope>NUCLEOTIDE SEQUENCE [LARGE SCALE GENOMIC DNA]</scope>
    <source>
        <strain evidence="6">180907_Pwestermani</strain>
    </source>
</reference>
<dbReference type="EMBL" id="JTDF01002523">
    <property type="protein sequence ID" value="KAF8568715.1"/>
    <property type="molecule type" value="Genomic_DNA"/>
</dbReference>
<dbReference type="InterPro" id="IPR004842">
    <property type="entry name" value="SLC12A_fam"/>
</dbReference>
<evidence type="ECO:0000313" key="7">
    <source>
        <dbReference type="Proteomes" id="UP000699462"/>
    </source>
</evidence>
<dbReference type="GO" id="GO:0055075">
    <property type="term" value="P:potassium ion homeostasis"/>
    <property type="evidence" value="ECO:0007669"/>
    <property type="project" value="TreeGrafter"/>
</dbReference>
<dbReference type="GO" id="GO:0015379">
    <property type="term" value="F:potassium:chloride symporter activity"/>
    <property type="evidence" value="ECO:0007669"/>
    <property type="project" value="TreeGrafter"/>
</dbReference>
<evidence type="ECO:0000256" key="5">
    <source>
        <dbReference type="SAM" id="Phobius"/>
    </source>
</evidence>
<comment type="subcellular location">
    <subcellularLocation>
        <location evidence="1">Membrane</location>
        <topology evidence="1">Multi-pass membrane protein</topology>
    </subcellularLocation>
</comment>
<keyword evidence="7" id="KW-1185">Reference proteome</keyword>
<dbReference type="GO" id="GO:0016020">
    <property type="term" value="C:membrane"/>
    <property type="evidence" value="ECO:0007669"/>
    <property type="project" value="UniProtKB-SubCell"/>
</dbReference>
<gene>
    <name evidence="6" type="ORF">P879_10082</name>
</gene>
<keyword evidence="3 5" id="KW-1133">Transmembrane helix</keyword>
<organism evidence="6 7">
    <name type="scientific">Paragonimus westermani</name>
    <dbReference type="NCBI Taxonomy" id="34504"/>
    <lineage>
        <taxon>Eukaryota</taxon>
        <taxon>Metazoa</taxon>
        <taxon>Spiralia</taxon>
        <taxon>Lophotrochozoa</taxon>
        <taxon>Platyhelminthes</taxon>
        <taxon>Trematoda</taxon>
        <taxon>Digenea</taxon>
        <taxon>Plagiorchiida</taxon>
        <taxon>Troglotremata</taxon>
        <taxon>Troglotrematidae</taxon>
        <taxon>Paragonimus</taxon>
    </lineage>
</organism>
<proteinExistence type="predicted"/>
<feature type="transmembrane region" description="Helical" evidence="5">
    <location>
        <begin position="25"/>
        <end position="49"/>
    </location>
</feature>
<evidence type="ECO:0000256" key="3">
    <source>
        <dbReference type="ARBA" id="ARBA00022989"/>
    </source>
</evidence>
<dbReference type="Proteomes" id="UP000699462">
    <property type="component" value="Unassembled WGS sequence"/>
</dbReference>
<dbReference type="PANTHER" id="PTHR11827">
    <property type="entry name" value="SOLUTE CARRIER FAMILY 12, CATION COTRANSPORTERS"/>
    <property type="match status" value="1"/>
</dbReference>
<dbReference type="OrthoDB" id="2020542at2759"/>
<evidence type="ECO:0000256" key="2">
    <source>
        <dbReference type="ARBA" id="ARBA00022692"/>
    </source>
</evidence>
<dbReference type="PANTHER" id="PTHR11827:SF72">
    <property type="entry name" value="GH08340P"/>
    <property type="match status" value="1"/>
</dbReference>
<accession>A0A8T0DLC2</accession>